<sequence length="211" mass="22164">MLGIHDFWLFVASGLLLNVTPGPDTAFILGRGLQFGWRGGAAAALGVSAGCLVHVTAAAVGLSALLMASTLAFTAVKLIGAAYLVWLGIGMLLSRATSFAAASDDAPTLRHAQVFRQGMLTNALNPKVALFFLAFLPQFVDAEAPHKALAFLVLGLIFVANGTLYCLALAAFAARASDRLRRSGRVLQWINRGLGALFVALGLRVALMQAR</sequence>
<accession>Q2IRF7</accession>
<reference evidence="7 8" key="1">
    <citation type="submission" date="2006-01" db="EMBL/GenBank/DDBJ databases">
        <title>Complete sequence of Rhodopseudomonas palustris HaA2.</title>
        <authorList>
            <consortium name="US DOE Joint Genome Institute"/>
            <person name="Copeland A."/>
            <person name="Lucas S."/>
            <person name="Lapidus A."/>
            <person name="Barry K."/>
            <person name="Detter J.C."/>
            <person name="Glavina T."/>
            <person name="Hammon N."/>
            <person name="Israni S."/>
            <person name="Pitluck S."/>
            <person name="Chain P."/>
            <person name="Malfatti S."/>
            <person name="Shin M."/>
            <person name="Vergez L."/>
            <person name="Schmutz J."/>
            <person name="Larimer F."/>
            <person name="Land M."/>
            <person name="Hauser L."/>
            <person name="Pelletier D.A."/>
            <person name="Kyrpides N."/>
            <person name="Anderson I."/>
            <person name="Oda Y."/>
            <person name="Harwood C.S."/>
            <person name="Richardson P."/>
        </authorList>
    </citation>
    <scope>NUCLEOTIDE SEQUENCE [LARGE SCALE GENOMIC DNA]</scope>
    <source>
        <strain evidence="7 8">HaA2</strain>
    </source>
</reference>
<evidence type="ECO:0000256" key="1">
    <source>
        <dbReference type="ARBA" id="ARBA00004651"/>
    </source>
</evidence>
<dbReference type="InterPro" id="IPR001123">
    <property type="entry name" value="LeuE-type"/>
</dbReference>
<evidence type="ECO:0000256" key="2">
    <source>
        <dbReference type="ARBA" id="ARBA00022475"/>
    </source>
</evidence>
<keyword evidence="8" id="KW-1185">Reference proteome</keyword>
<dbReference type="KEGG" id="rpb:RPB_4520"/>
<gene>
    <name evidence="7" type="ordered locus">RPB_4520</name>
</gene>
<comment type="subcellular location">
    <subcellularLocation>
        <location evidence="1">Cell membrane</location>
        <topology evidence="1">Multi-pass membrane protein</topology>
    </subcellularLocation>
</comment>
<dbReference type="Proteomes" id="UP000008809">
    <property type="component" value="Chromosome"/>
</dbReference>
<feature type="transmembrane region" description="Helical" evidence="6">
    <location>
        <begin position="42"/>
        <end position="66"/>
    </location>
</feature>
<keyword evidence="4 6" id="KW-1133">Transmembrane helix</keyword>
<keyword evidence="2" id="KW-1003">Cell membrane</keyword>
<keyword evidence="3 6" id="KW-0812">Transmembrane</keyword>
<dbReference type="GO" id="GO:0015171">
    <property type="term" value="F:amino acid transmembrane transporter activity"/>
    <property type="evidence" value="ECO:0007669"/>
    <property type="project" value="TreeGrafter"/>
</dbReference>
<dbReference type="EMBL" id="CP000250">
    <property type="protein sequence ID" value="ABD09203.1"/>
    <property type="molecule type" value="Genomic_DNA"/>
</dbReference>
<dbReference type="PANTHER" id="PTHR30086:SF20">
    <property type="entry name" value="ARGININE EXPORTER PROTEIN ARGO-RELATED"/>
    <property type="match status" value="1"/>
</dbReference>
<evidence type="ECO:0000313" key="8">
    <source>
        <dbReference type="Proteomes" id="UP000008809"/>
    </source>
</evidence>
<dbReference type="Pfam" id="PF01810">
    <property type="entry name" value="LysE"/>
    <property type="match status" value="1"/>
</dbReference>
<evidence type="ECO:0000256" key="3">
    <source>
        <dbReference type="ARBA" id="ARBA00022692"/>
    </source>
</evidence>
<feature type="transmembrane region" description="Helical" evidence="6">
    <location>
        <begin position="78"/>
        <end position="102"/>
    </location>
</feature>
<evidence type="ECO:0000256" key="5">
    <source>
        <dbReference type="ARBA" id="ARBA00023136"/>
    </source>
</evidence>
<evidence type="ECO:0000256" key="6">
    <source>
        <dbReference type="SAM" id="Phobius"/>
    </source>
</evidence>
<dbReference type="eggNOG" id="COG1280">
    <property type="taxonomic scope" value="Bacteria"/>
</dbReference>
<organism evidence="7 8">
    <name type="scientific">Rhodopseudomonas palustris (strain HaA2)</name>
    <dbReference type="NCBI Taxonomy" id="316058"/>
    <lineage>
        <taxon>Bacteria</taxon>
        <taxon>Pseudomonadati</taxon>
        <taxon>Pseudomonadota</taxon>
        <taxon>Alphaproteobacteria</taxon>
        <taxon>Hyphomicrobiales</taxon>
        <taxon>Nitrobacteraceae</taxon>
        <taxon>Rhodopseudomonas</taxon>
    </lineage>
</organism>
<name>Q2IRF7_RHOP2</name>
<dbReference type="OrthoDB" id="9807053at2"/>
<feature type="transmembrane region" description="Helical" evidence="6">
    <location>
        <begin position="186"/>
        <end position="207"/>
    </location>
</feature>
<evidence type="ECO:0000256" key="4">
    <source>
        <dbReference type="ARBA" id="ARBA00022989"/>
    </source>
</evidence>
<feature type="transmembrane region" description="Helical" evidence="6">
    <location>
        <begin position="148"/>
        <end position="174"/>
    </location>
</feature>
<evidence type="ECO:0000313" key="7">
    <source>
        <dbReference type="EMBL" id="ABD09203.1"/>
    </source>
</evidence>
<protein>
    <submittedName>
        <fullName evidence="7">Lysine exporter protein (LYSE/YGGA)</fullName>
    </submittedName>
</protein>
<dbReference type="GO" id="GO:0005886">
    <property type="term" value="C:plasma membrane"/>
    <property type="evidence" value="ECO:0007669"/>
    <property type="project" value="UniProtKB-SubCell"/>
</dbReference>
<dbReference type="HOGENOM" id="CLU_079569_3_1_5"/>
<proteinExistence type="predicted"/>
<dbReference type="AlphaFoldDB" id="Q2IRF7"/>
<dbReference type="PANTHER" id="PTHR30086">
    <property type="entry name" value="ARGININE EXPORTER PROTEIN ARGO"/>
    <property type="match status" value="1"/>
</dbReference>
<dbReference type="PIRSF" id="PIRSF006324">
    <property type="entry name" value="LeuE"/>
    <property type="match status" value="1"/>
</dbReference>
<keyword evidence="5 6" id="KW-0472">Membrane</keyword>
<dbReference type="RefSeq" id="WP_011443386.1">
    <property type="nucleotide sequence ID" value="NC_007778.1"/>
</dbReference>